<evidence type="ECO:0000313" key="2">
    <source>
        <dbReference type="EMBL" id="RLQ88437.1"/>
    </source>
</evidence>
<reference evidence="2 3" key="1">
    <citation type="submission" date="2018-10" db="EMBL/GenBank/DDBJ databases">
        <title>Notoacmeibacter sp. M2BS9Y-3-1, whole genome shotgun sequence.</title>
        <authorList>
            <person name="Tuo L."/>
        </authorList>
    </citation>
    <scope>NUCLEOTIDE SEQUENCE [LARGE SCALE GENOMIC DNA]</scope>
    <source>
        <strain evidence="2 3">M2BS9Y-3-1</strain>
    </source>
</reference>
<keyword evidence="1" id="KW-1133">Transmembrane helix</keyword>
<dbReference type="Proteomes" id="UP000281094">
    <property type="component" value="Unassembled WGS sequence"/>
</dbReference>
<keyword evidence="1" id="KW-0472">Membrane</keyword>
<keyword evidence="1" id="KW-0812">Transmembrane</keyword>
<dbReference type="RefSeq" id="WP_121645405.1">
    <property type="nucleotide sequence ID" value="NZ_RCWN01000001.1"/>
</dbReference>
<proteinExistence type="predicted"/>
<sequence length="73" mass="8434">MTTETRRTAIAAAIITLVFLVGWIFIPDLVLKAAEVSPWLGVIVAAIFVLTFPALFWLRSRQNRRREHLDRER</sequence>
<accession>A0A3L7JCG3</accession>
<organism evidence="2 3">
    <name type="scientific">Notoacmeibacter ruber</name>
    <dbReference type="NCBI Taxonomy" id="2670375"/>
    <lineage>
        <taxon>Bacteria</taxon>
        <taxon>Pseudomonadati</taxon>
        <taxon>Pseudomonadota</taxon>
        <taxon>Alphaproteobacteria</taxon>
        <taxon>Hyphomicrobiales</taxon>
        <taxon>Notoacmeibacteraceae</taxon>
        <taxon>Notoacmeibacter</taxon>
    </lineage>
</organism>
<evidence type="ECO:0000313" key="3">
    <source>
        <dbReference type="Proteomes" id="UP000281094"/>
    </source>
</evidence>
<protein>
    <submittedName>
        <fullName evidence="2">Uncharacterized protein</fullName>
    </submittedName>
</protein>
<feature type="transmembrane region" description="Helical" evidence="1">
    <location>
        <begin position="7"/>
        <end position="26"/>
    </location>
</feature>
<evidence type="ECO:0000256" key="1">
    <source>
        <dbReference type="SAM" id="Phobius"/>
    </source>
</evidence>
<keyword evidence="3" id="KW-1185">Reference proteome</keyword>
<comment type="caution">
    <text evidence="2">The sequence shown here is derived from an EMBL/GenBank/DDBJ whole genome shotgun (WGS) entry which is preliminary data.</text>
</comment>
<feature type="transmembrane region" description="Helical" evidence="1">
    <location>
        <begin position="38"/>
        <end position="58"/>
    </location>
</feature>
<dbReference type="EMBL" id="RCWN01000001">
    <property type="protein sequence ID" value="RLQ88437.1"/>
    <property type="molecule type" value="Genomic_DNA"/>
</dbReference>
<name>A0A3L7JCG3_9HYPH</name>
<dbReference type="AlphaFoldDB" id="A0A3L7JCG3"/>
<gene>
    <name evidence="2" type="ORF">D8780_09690</name>
</gene>